<reference evidence="1 2" key="1">
    <citation type="submission" date="2021-08" db="EMBL/GenBank/DDBJ databases">
        <title>Massilia sp. R798.</title>
        <authorList>
            <person name="Baek J.H."/>
            <person name="Jung H.S."/>
            <person name="Kim K.R."/>
            <person name="Jeon C.O."/>
        </authorList>
    </citation>
    <scope>NUCLEOTIDE SEQUENCE [LARGE SCALE GENOMIC DNA]</scope>
    <source>
        <strain evidence="1 2">R798</strain>
    </source>
</reference>
<gene>
    <name evidence="1" type="ORF">I4X03_014470</name>
</gene>
<comment type="caution">
    <text evidence="1">The sequence shown here is derived from an EMBL/GenBank/DDBJ whole genome shotgun (WGS) entry which is preliminary data.</text>
</comment>
<organism evidence="1 2">
    <name type="scientific">Massilia soli</name>
    <dbReference type="NCBI Taxonomy" id="2792854"/>
    <lineage>
        <taxon>Bacteria</taxon>
        <taxon>Pseudomonadati</taxon>
        <taxon>Pseudomonadota</taxon>
        <taxon>Betaproteobacteria</taxon>
        <taxon>Burkholderiales</taxon>
        <taxon>Oxalobacteraceae</taxon>
        <taxon>Telluria group</taxon>
        <taxon>Massilia</taxon>
    </lineage>
</organism>
<evidence type="ECO:0008006" key="3">
    <source>
        <dbReference type="Google" id="ProtNLM"/>
    </source>
</evidence>
<evidence type="ECO:0000313" key="2">
    <source>
        <dbReference type="Proteomes" id="UP000809349"/>
    </source>
</evidence>
<sequence length="165" mass="17868">MYIHPASQTVFADHSEIRSGLNVLFSDVITDEDLAYHGVFPVAQVDPAAGPGQVAVPGMPVQLDGEWMQTWTLRDETPEEAAAKIAESVPMLNLQLVLIEDAKLDTVQAILDSMTGADGAKARAYWAKALTARRDNYLVAQLWQAIGYDEAGFNAAWARAAALNP</sequence>
<accession>A0ABS7SRA0</accession>
<evidence type="ECO:0000313" key="1">
    <source>
        <dbReference type="EMBL" id="MBZ2208466.1"/>
    </source>
</evidence>
<dbReference type="RefSeq" id="WP_223468947.1">
    <property type="nucleotide sequence ID" value="NZ_JAFBIL020000005.1"/>
</dbReference>
<name>A0ABS7SRA0_9BURK</name>
<dbReference type="Proteomes" id="UP000809349">
    <property type="component" value="Unassembled WGS sequence"/>
</dbReference>
<keyword evidence="2" id="KW-1185">Reference proteome</keyword>
<proteinExistence type="predicted"/>
<dbReference type="EMBL" id="JAFBIL020000005">
    <property type="protein sequence ID" value="MBZ2208466.1"/>
    <property type="molecule type" value="Genomic_DNA"/>
</dbReference>
<protein>
    <recommendedName>
        <fullName evidence="3">DUF4376 domain-containing protein</fullName>
    </recommendedName>
</protein>